<gene>
    <name evidence="1" type="ORF">EL17_21725</name>
</gene>
<comment type="caution">
    <text evidence="1">The sequence shown here is derived from an EMBL/GenBank/DDBJ whole genome shotgun (WGS) entry which is preliminary data.</text>
</comment>
<dbReference type="AlphaFoldDB" id="A0A074KW06"/>
<sequence length="108" mass="12829">MFDTDRTLIVRHIRNIYKTYELDEEETCAKITQVQQEGERTVKRQIKIYNLDLIIPVGYRVNSKHGTAFGIWANKIIKDHLVKGYTINEKRLLELQKIIKLVNRIFKV</sequence>
<reference evidence="1 2" key="1">
    <citation type="submission" date="2014-04" db="EMBL/GenBank/DDBJ databases">
        <title>Characterization and application of a salt tolerant electro-active bacterium.</title>
        <authorList>
            <person name="Yang L."/>
            <person name="Wei S."/>
            <person name="Tay Q.X.M."/>
        </authorList>
    </citation>
    <scope>NUCLEOTIDE SEQUENCE [LARGE SCALE GENOMIC DNA]</scope>
    <source>
        <strain evidence="1 2">LY1</strain>
    </source>
</reference>
<dbReference type="InterPro" id="IPR011204">
    <property type="entry name" value="Virulence_RhuM-like"/>
</dbReference>
<dbReference type="STRING" id="1048983.EL17_21725"/>
<keyword evidence="2" id="KW-1185">Reference proteome</keyword>
<evidence type="ECO:0000313" key="1">
    <source>
        <dbReference type="EMBL" id="KEO71803.1"/>
    </source>
</evidence>
<protein>
    <submittedName>
        <fullName evidence="1">Uncharacterized protein</fullName>
    </submittedName>
</protein>
<proteinExistence type="predicted"/>
<dbReference type="PANTHER" id="PTHR35810:SF1">
    <property type="entry name" value="CYTOPLASMIC PROTEIN"/>
    <property type="match status" value="1"/>
</dbReference>
<evidence type="ECO:0000313" key="2">
    <source>
        <dbReference type="Proteomes" id="UP000027821"/>
    </source>
</evidence>
<dbReference type="Proteomes" id="UP000027821">
    <property type="component" value="Unassembled WGS sequence"/>
</dbReference>
<organism evidence="1 2">
    <name type="scientific">Anditalea andensis</name>
    <dbReference type="NCBI Taxonomy" id="1048983"/>
    <lineage>
        <taxon>Bacteria</taxon>
        <taxon>Pseudomonadati</taxon>
        <taxon>Bacteroidota</taxon>
        <taxon>Cytophagia</taxon>
        <taxon>Cytophagales</taxon>
        <taxon>Cytophagaceae</taxon>
        <taxon>Anditalea</taxon>
    </lineage>
</organism>
<dbReference type="Pfam" id="PF13310">
    <property type="entry name" value="Virulence_RhuM"/>
    <property type="match status" value="1"/>
</dbReference>
<accession>A0A074KW06</accession>
<dbReference type="PANTHER" id="PTHR35810">
    <property type="entry name" value="CYTOPLASMIC PROTEIN-RELATED"/>
    <property type="match status" value="1"/>
</dbReference>
<dbReference type="eggNOG" id="COG3943">
    <property type="taxonomic scope" value="Bacteria"/>
</dbReference>
<dbReference type="EMBL" id="JMIH01000039">
    <property type="protein sequence ID" value="KEO71803.1"/>
    <property type="molecule type" value="Genomic_DNA"/>
</dbReference>
<name>A0A074KW06_9BACT</name>